<gene>
    <name evidence="1" type="primary">tabA_2</name>
    <name evidence="1" type="ORF">NCTC12998_03017</name>
</gene>
<organism evidence="1 2">
    <name type="scientific">Raoultella planticola</name>
    <name type="common">Klebsiella planticola</name>
    <dbReference type="NCBI Taxonomy" id="575"/>
    <lineage>
        <taxon>Bacteria</taxon>
        <taxon>Pseudomonadati</taxon>
        <taxon>Pseudomonadota</taxon>
        <taxon>Gammaproteobacteria</taxon>
        <taxon>Enterobacterales</taxon>
        <taxon>Enterobacteriaceae</taxon>
        <taxon>Klebsiella/Raoultella group</taxon>
        <taxon>Raoultella</taxon>
    </lineage>
</organism>
<dbReference type="InterPro" id="IPR004375">
    <property type="entry name" value="NanQ/TabA/YiaL"/>
</dbReference>
<dbReference type="AlphaFoldDB" id="A0A485BBZ8"/>
<dbReference type="PANTHER" id="PTHR34986">
    <property type="entry name" value="EVOLVED BETA-GALACTOSIDASE SUBUNIT BETA"/>
    <property type="match status" value="1"/>
</dbReference>
<dbReference type="EMBL" id="CAADJE010000023">
    <property type="protein sequence ID" value="VFS66329.1"/>
    <property type="molecule type" value="Genomic_DNA"/>
</dbReference>
<dbReference type="GO" id="GO:0005829">
    <property type="term" value="C:cytosol"/>
    <property type="evidence" value="ECO:0007669"/>
    <property type="project" value="TreeGrafter"/>
</dbReference>
<name>A0A485BBZ8_RAOPL</name>
<dbReference type="NCBIfam" id="TIGR00022">
    <property type="entry name" value="YhcH/YjgK/YiaL family protein"/>
    <property type="match status" value="1"/>
</dbReference>
<dbReference type="Pfam" id="PF04074">
    <property type="entry name" value="DUF386"/>
    <property type="match status" value="1"/>
</dbReference>
<sequence>MIIDTLNAGAKNAFYPPVIRKALQAVAQQDPHSLPPGKYTVDGDNLFFTVVEGQTRPLAEQRPEYHRQYIDIHIVLAGVEIIGAGNKGLAIVPDGPFKEAHDIGFCEKIGSETLIHLHPEELAILFPGELHRPMGAMDAGAPLRKIIVKIDNALL</sequence>
<dbReference type="Gene3D" id="2.60.120.370">
    <property type="entry name" value="YhcH/YjgK/YiaL"/>
    <property type="match status" value="1"/>
</dbReference>
<reference evidence="1 2" key="1">
    <citation type="submission" date="2019-03" db="EMBL/GenBank/DDBJ databases">
        <authorList>
            <consortium name="Pathogen Informatics"/>
        </authorList>
    </citation>
    <scope>NUCLEOTIDE SEQUENCE [LARGE SCALE GENOMIC DNA]</scope>
    <source>
        <strain evidence="1 2">NCTC12998</strain>
    </source>
</reference>
<dbReference type="PANTHER" id="PTHR34986:SF1">
    <property type="entry name" value="PROTEIN YIAL"/>
    <property type="match status" value="1"/>
</dbReference>
<proteinExistence type="predicted"/>
<protein>
    <submittedName>
        <fullName evidence="1">Toxin-antitoxin biofilm protein TabA</fullName>
    </submittedName>
</protein>
<accession>A0A485BBZ8</accession>
<dbReference type="InterPro" id="IPR037012">
    <property type="entry name" value="NanQ/TabA/YiaL_sf"/>
</dbReference>
<evidence type="ECO:0000313" key="2">
    <source>
        <dbReference type="Proteomes" id="UP000345637"/>
    </source>
</evidence>
<dbReference type="SUPFAM" id="SSF51197">
    <property type="entry name" value="Clavaminate synthase-like"/>
    <property type="match status" value="1"/>
</dbReference>
<dbReference type="Proteomes" id="UP000345637">
    <property type="component" value="Unassembled WGS sequence"/>
</dbReference>
<dbReference type="RefSeq" id="WP_032698185.1">
    <property type="nucleotide sequence ID" value="NZ_JAQNHJ010000004.1"/>
</dbReference>
<evidence type="ECO:0000313" key="1">
    <source>
        <dbReference type="EMBL" id="VFS66329.1"/>
    </source>
</evidence>